<dbReference type="AlphaFoldDB" id="A0A9P8RXS1"/>
<dbReference type="GeneID" id="94299054"/>
<keyword evidence="2" id="KW-1185">Reference proteome</keyword>
<dbReference type="RefSeq" id="XP_067763689.1">
    <property type="nucleotide sequence ID" value="XM_067908868.1"/>
</dbReference>
<proteinExistence type="predicted"/>
<evidence type="ECO:0000313" key="2">
    <source>
        <dbReference type="Proteomes" id="UP000018208"/>
    </source>
</evidence>
<name>A0A9P8RXS1_9EUKA</name>
<dbReference type="Proteomes" id="UP000018208">
    <property type="component" value="Unassembled WGS sequence"/>
</dbReference>
<sequence length="130" mass="15050">MDAVVKFITSHICSIYQIELDKQLEICALLKSKLNPIYHLCFCSYDIYIDITFHSTQGKFDPIALYFFMCKFLPLISLQDLKLLAECDEDSQSAKTTKQSSNNICLIKSCPYDWFVVNIIKNRCSENLDQ</sequence>
<accession>A0A9P8RXS1</accession>
<dbReference type="EMBL" id="AUWU02000005">
    <property type="protein sequence ID" value="KAH0572916.1"/>
    <property type="molecule type" value="Genomic_DNA"/>
</dbReference>
<dbReference type="KEGG" id="ssao:94299054"/>
<gene>
    <name evidence="1" type="ORF">SS50377_25031</name>
</gene>
<reference evidence="1 2" key="1">
    <citation type="journal article" date="2014" name="PLoS Genet.">
        <title>The Genome of Spironucleus salmonicida Highlights a Fish Pathogen Adapted to Fluctuating Environments.</title>
        <authorList>
            <person name="Xu F."/>
            <person name="Jerlstrom-Hultqvist J."/>
            <person name="Einarsson E."/>
            <person name="Astvaldsson A."/>
            <person name="Svard S.G."/>
            <person name="Andersson J.O."/>
        </authorList>
    </citation>
    <scope>NUCLEOTIDE SEQUENCE [LARGE SCALE GENOMIC DNA]</scope>
    <source>
        <strain evidence="1 2">ATCC 50377</strain>
    </source>
</reference>
<evidence type="ECO:0000313" key="1">
    <source>
        <dbReference type="EMBL" id="KAH0572916.1"/>
    </source>
</evidence>
<organism evidence="1 2">
    <name type="scientific">Spironucleus salmonicida</name>
    <dbReference type="NCBI Taxonomy" id="348837"/>
    <lineage>
        <taxon>Eukaryota</taxon>
        <taxon>Metamonada</taxon>
        <taxon>Diplomonadida</taxon>
        <taxon>Hexamitidae</taxon>
        <taxon>Hexamitinae</taxon>
        <taxon>Spironucleus</taxon>
    </lineage>
</organism>
<comment type="caution">
    <text evidence="1">The sequence shown here is derived from an EMBL/GenBank/DDBJ whole genome shotgun (WGS) entry which is preliminary data.</text>
</comment>
<protein>
    <submittedName>
        <fullName evidence="1">Uncharacterized protein</fullName>
    </submittedName>
</protein>